<organism evidence="5 8">
    <name type="scientific">Saccharopolyspora kobensis</name>
    <dbReference type="NCBI Taxonomy" id="146035"/>
    <lineage>
        <taxon>Bacteria</taxon>
        <taxon>Bacillati</taxon>
        <taxon>Actinomycetota</taxon>
        <taxon>Actinomycetes</taxon>
        <taxon>Pseudonocardiales</taxon>
        <taxon>Pseudonocardiaceae</taxon>
        <taxon>Saccharopolyspora</taxon>
    </lineage>
</organism>
<name>A0A1H5VH42_9PSEU</name>
<accession>A0A1H5VH42</accession>
<sequence>MTHELTRTGPGLSRRGLLQLAGAGAVLLGSAGCGTPERAGAGGAAFVYGRGADAVSLDPMNQTDSESYAVIHQVFDSLLRYAPDGALLPALATAVPAPEDNGRQYTFELREDVRFHDGTPLDAEAVVFNFRRWRESDHPYHRGGGPQSSKFAYYANLFGGFDEESVISRVEAVGPHAVRFTLREPYGPFLPTLAGAQFGIASPTAIRQDVEGFWERPVGTGPFALASWEHGNKITLRRNESWWGTRQAGPGRRVDTVVLTSIPDSTARVAALVGGGLSAVNGIVPQDADALRETAGFTVAQHPQECFSYFAMNTRRAPFQNPLVRKAIAHAIDLPRIVEHFFGARAEVAGAPLYGISTFVDRSIRPHPYDPGLARRLLAEAGMPGGFRTSLWYMSTARPYMPDGKGVAQVVQANLAEVGIAAELVTYELATYVERTGKGMHDIAMFGGTTIGVDSYFPLNYWYAGASATPENSSNLSFFQNPQVDALLAEARVTTDPEEQRALYATVQRIVHDEVPVLPIAYVSPPIALRSGFAGFGTNIAMDDLDALTV</sequence>
<keyword evidence="2" id="KW-0813">Transport</keyword>
<dbReference type="PROSITE" id="PS51257">
    <property type="entry name" value="PROKAR_LIPOPROTEIN"/>
    <property type="match status" value="1"/>
</dbReference>
<evidence type="ECO:0000313" key="5">
    <source>
        <dbReference type="EMBL" id="SEF86553.1"/>
    </source>
</evidence>
<dbReference type="Gene3D" id="3.10.105.10">
    <property type="entry name" value="Dipeptide-binding Protein, Domain 3"/>
    <property type="match status" value="1"/>
</dbReference>
<dbReference type="InterPro" id="IPR006311">
    <property type="entry name" value="TAT_signal"/>
</dbReference>
<dbReference type="InterPro" id="IPR000914">
    <property type="entry name" value="SBP_5_dom"/>
</dbReference>
<dbReference type="SUPFAM" id="SSF53850">
    <property type="entry name" value="Periplasmic binding protein-like II"/>
    <property type="match status" value="1"/>
</dbReference>
<dbReference type="GO" id="GO:0043190">
    <property type="term" value="C:ATP-binding cassette (ABC) transporter complex"/>
    <property type="evidence" value="ECO:0007669"/>
    <property type="project" value="InterPro"/>
</dbReference>
<gene>
    <name evidence="5" type="ORF">SAMN02982929_00880</name>
    <name evidence="6" type="ORF">SAMN05216506_1011190</name>
</gene>
<dbReference type="PANTHER" id="PTHR30290">
    <property type="entry name" value="PERIPLASMIC BINDING COMPONENT OF ABC TRANSPORTER"/>
    <property type="match status" value="1"/>
</dbReference>
<dbReference type="EMBL" id="FNVB01000002">
    <property type="protein sequence ID" value="SEF86553.1"/>
    <property type="molecule type" value="Genomic_DNA"/>
</dbReference>
<evidence type="ECO:0000256" key="3">
    <source>
        <dbReference type="ARBA" id="ARBA00022729"/>
    </source>
</evidence>
<accession>A0A1I1KJ90</accession>
<keyword evidence="7" id="KW-1185">Reference proteome</keyword>
<dbReference type="AlphaFoldDB" id="A0A1H5VH42"/>
<comment type="similarity">
    <text evidence="1">Belongs to the bacterial solute-binding protein 5 family.</text>
</comment>
<dbReference type="PROSITE" id="PS51318">
    <property type="entry name" value="TAT"/>
    <property type="match status" value="1"/>
</dbReference>
<dbReference type="Proteomes" id="UP000199690">
    <property type="component" value="Unassembled WGS sequence"/>
</dbReference>
<evidence type="ECO:0000313" key="6">
    <source>
        <dbReference type="EMBL" id="SFC60839.1"/>
    </source>
</evidence>
<protein>
    <submittedName>
        <fullName evidence="5">Peptide/nickel transport system substrate-binding protein</fullName>
    </submittedName>
</protein>
<reference evidence="5" key="1">
    <citation type="submission" date="2016-10" db="EMBL/GenBank/DDBJ databases">
        <authorList>
            <person name="de Groot N.N."/>
        </authorList>
    </citation>
    <scope>NUCLEOTIDE SEQUENCE [LARGE SCALE GENOMIC DNA]</scope>
    <source>
        <strain evidence="5">ATCC 20501</strain>
    </source>
</reference>
<dbReference type="RefSeq" id="WP_093346916.1">
    <property type="nucleotide sequence ID" value="NZ_FNVB01000002.1"/>
</dbReference>
<dbReference type="Proteomes" id="UP000236729">
    <property type="component" value="Unassembled WGS sequence"/>
</dbReference>
<dbReference type="Pfam" id="PF00496">
    <property type="entry name" value="SBP_bac_5"/>
    <property type="match status" value="1"/>
</dbReference>
<dbReference type="GO" id="GO:0042597">
    <property type="term" value="C:periplasmic space"/>
    <property type="evidence" value="ECO:0007669"/>
    <property type="project" value="UniProtKB-ARBA"/>
</dbReference>
<dbReference type="Gene3D" id="3.40.190.10">
    <property type="entry name" value="Periplasmic binding protein-like II"/>
    <property type="match status" value="1"/>
</dbReference>
<dbReference type="PIRSF" id="PIRSF002741">
    <property type="entry name" value="MppA"/>
    <property type="match status" value="1"/>
</dbReference>
<reference evidence="7 8" key="2">
    <citation type="submission" date="2016-10" db="EMBL/GenBank/DDBJ databases">
        <authorList>
            <person name="Varghese N."/>
            <person name="Submissions S."/>
        </authorList>
    </citation>
    <scope>NUCLEOTIDE SEQUENCE [LARGE SCALE GENOMIC DNA]</scope>
    <source>
        <strain evidence="8">ATCC 20501</strain>
        <strain evidence="6 7">CGMCC 4.3529</strain>
    </source>
</reference>
<evidence type="ECO:0000313" key="7">
    <source>
        <dbReference type="Proteomes" id="UP000199690"/>
    </source>
</evidence>
<evidence type="ECO:0000313" key="8">
    <source>
        <dbReference type="Proteomes" id="UP000236729"/>
    </source>
</evidence>
<dbReference type="PANTHER" id="PTHR30290:SF9">
    <property type="entry name" value="OLIGOPEPTIDE-BINDING PROTEIN APPA"/>
    <property type="match status" value="1"/>
</dbReference>
<evidence type="ECO:0000256" key="2">
    <source>
        <dbReference type="ARBA" id="ARBA00022448"/>
    </source>
</evidence>
<dbReference type="SMR" id="A0A1H5VH42"/>
<dbReference type="GO" id="GO:1904680">
    <property type="term" value="F:peptide transmembrane transporter activity"/>
    <property type="evidence" value="ECO:0007669"/>
    <property type="project" value="TreeGrafter"/>
</dbReference>
<evidence type="ECO:0000259" key="4">
    <source>
        <dbReference type="Pfam" id="PF00496"/>
    </source>
</evidence>
<dbReference type="CDD" id="cd08493">
    <property type="entry name" value="PBP2_DppA_like"/>
    <property type="match status" value="1"/>
</dbReference>
<dbReference type="Gene3D" id="3.90.76.10">
    <property type="entry name" value="Dipeptide-binding Protein, Domain 1"/>
    <property type="match status" value="1"/>
</dbReference>
<evidence type="ECO:0000256" key="1">
    <source>
        <dbReference type="ARBA" id="ARBA00005695"/>
    </source>
</evidence>
<proteinExistence type="inferred from homology"/>
<dbReference type="InterPro" id="IPR030678">
    <property type="entry name" value="Peptide/Ni-bd"/>
</dbReference>
<feature type="domain" description="Solute-binding protein family 5" evidence="4">
    <location>
        <begin position="88"/>
        <end position="467"/>
    </location>
</feature>
<keyword evidence="3" id="KW-0732">Signal</keyword>
<dbReference type="InterPro" id="IPR039424">
    <property type="entry name" value="SBP_5"/>
</dbReference>
<dbReference type="GO" id="GO:0015833">
    <property type="term" value="P:peptide transport"/>
    <property type="evidence" value="ECO:0007669"/>
    <property type="project" value="TreeGrafter"/>
</dbReference>
<dbReference type="EMBL" id="FOME01000001">
    <property type="protein sequence ID" value="SFC60839.1"/>
    <property type="molecule type" value="Genomic_DNA"/>
</dbReference>